<dbReference type="WBParaSite" id="PSAMB.scaffold2166size24912.g16702.t1">
    <property type="protein sequence ID" value="PSAMB.scaffold2166size24912.g16702.t1"/>
    <property type="gene ID" value="PSAMB.scaffold2166size24912.g16702"/>
</dbReference>
<dbReference type="Proteomes" id="UP000887566">
    <property type="component" value="Unplaced"/>
</dbReference>
<reference evidence="2" key="1">
    <citation type="submission" date="2022-11" db="UniProtKB">
        <authorList>
            <consortium name="WormBaseParasite"/>
        </authorList>
    </citation>
    <scope>IDENTIFICATION</scope>
</reference>
<sequence length="148" mass="17165">MTNRIFHPVFNHDREKRFLLYHVDWFGTQHTFYAVKLRDSIATHERAGLDDARIGPSTSEQRRFQNRRPRVDRPVISAPVSESLRVRKVEAICSFVGRRTRLWRNSTKTVSVLRRRIQLLDWTIETVNRQVGALRLSTVGLGGGAIGR</sequence>
<keyword evidence="1" id="KW-1185">Reference proteome</keyword>
<dbReference type="AlphaFoldDB" id="A0A914VLG2"/>
<evidence type="ECO:0000313" key="2">
    <source>
        <dbReference type="WBParaSite" id="PSAMB.scaffold2166size24912.g16702.t1"/>
    </source>
</evidence>
<evidence type="ECO:0000313" key="1">
    <source>
        <dbReference type="Proteomes" id="UP000887566"/>
    </source>
</evidence>
<organism evidence="1 2">
    <name type="scientific">Plectus sambesii</name>
    <dbReference type="NCBI Taxonomy" id="2011161"/>
    <lineage>
        <taxon>Eukaryota</taxon>
        <taxon>Metazoa</taxon>
        <taxon>Ecdysozoa</taxon>
        <taxon>Nematoda</taxon>
        <taxon>Chromadorea</taxon>
        <taxon>Plectida</taxon>
        <taxon>Plectina</taxon>
        <taxon>Plectoidea</taxon>
        <taxon>Plectidae</taxon>
        <taxon>Plectus</taxon>
    </lineage>
</organism>
<proteinExistence type="predicted"/>
<protein>
    <submittedName>
        <fullName evidence="2">Uncharacterized protein</fullName>
    </submittedName>
</protein>
<accession>A0A914VLG2</accession>
<name>A0A914VLG2_9BILA</name>